<sequence length="69" mass="7108">MAQEAAAEKLLAARNPADVADVMVAAGHPEAVHGRSLWELSGRELAALYPGGACELLSLMSDTDGSVES</sequence>
<protein>
    <submittedName>
        <fullName evidence="1">Uncharacterized protein</fullName>
    </submittedName>
</protein>
<reference evidence="1 2" key="1">
    <citation type="submission" date="2023-12" db="EMBL/GenBank/DDBJ databases">
        <title>Description of new species of Mycobacterium terrae complex isolated from sewage at the Sao Paulo Zoological Park Foundation in Brazil.</title>
        <authorList>
            <person name="Romagnoli C.L."/>
            <person name="Conceicao E.C."/>
            <person name="Machado E."/>
            <person name="Barreto L.B.P.F."/>
            <person name="Sharma A."/>
            <person name="Silva N.M."/>
            <person name="Marques L.E."/>
            <person name="Juliana M.A."/>
            <person name="Lourenco M.C.S."/>
            <person name="Digiampietri L.A."/>
            <person name="Suffys P.N."/>
            <person name="Viana-Niero C."/>
        </authorList>
    </citation>
    <scope>NUCLEOTIDE SEQUENCE [LARGE SCALE GENOMIC DNA]</scope>
    <source>
        <strain evidence="1 2">MYC123</strain>
    </source>
</reference>
<comment type="caution">
    <text evidence="1">The sequence shown here is derived from an EMBL/GenBank/DDBJ whole genome shotgun (WGS) entry which is preliminary data.</text>
</comment>
<name>A0ABU5YG13_9MYCO</name>
<organism evidence="1 2">
    <name type="scientific">[Mycobacterium] zoologicum</name>
    <dbReference type="NCBI Taxonomy" id="2872311"/>
    <lineage>
        <taxon>Bacteria</taxon>
        <taxon>Bacillati</taxon>
        <taxon>Actinomycetota</taxon>
        <taxon>Actinomycetes</taxon>
        <taxon>Mycobacteriales</taxon>
        <taxon>Mycobacteriaceae</taxon>
        <taxon>Mycolicibacter</taxon>
    </lineage>
</organism>
<proteinExistence type="predicted"/>
<dbReference type="EMBL" id="JAYJJT010000004">
    <property type="protein sequence ID" value="MEB3048992.1"/>
    <property type="molecule type" value="Genomic_DNA"/>
</dbReference>
<evidence type="ECO:0000313" key="2">
    <source>
        <dbReference type="Proteomes" id="UP001299046"/>
    </source>
</evidence>
<keyword evidence="2" id="KW-1185">Reference proteome</keyword>
<dbReference type="Proteomes" id="UP001299046">
    <property type="component" value="Unassembled WGS sequence"/>
</dbReference>
<evidence type="ECO:0000313" key="1">
    <source>
        <dbReference type="EMBL" id="MEB3048992.1"/>
    </source>
</evidence>
<gene>
    <name evidence="1" type="ORF">KV112_04415</name>
</gene>
<dbReference type="RefSeq" id="WP_224865094.1">
    <property type="nucleotide sequence ID" value="NZ_JAYJJT010000004.1"/>
</dbReference>
<accession>A0ABU5YG13</accession>